<dbReference type="Proteomes" id="UP001516400">
    <property type="component" value="Unassembled WGS sequence"/>
</dbReference>
<dbReference type="GO" id="GO:0005634">
    <property type="term" value="C:nucleus"/>
    <property type="evidence" value="ECO:0007669"/>
    <property type="project" value="UniProtKB-SubCell"/>
</dbReference>
<evidence type="ECO:0000256" key="5">
    <source>
        <dbReference type="ARBA" id="ARBA00023125"/>
    </source>
</evidence>
<keyword evidence="7" id="KW-0539">Nucleus</keyword>
<reference evidence="9 10" key="1">
    <citation type="journal article" date="2021" name="BMC Biol.">
        <title>Horizontally acquired antibacterial genes associated with adaptive radiation of ladybird beetles.</title>
        <authorList>
            <person name="Li H.S."/>
            <person name="Tang X.F."/>
            <person name="Huang Y.H."/>
            <person name="Xu Z.Y."/>
            <person name="Chen M.L."/>
            <person name="Du X.Y."/>
            <person name="Qiu B.Y."/>
            <person name="Chen P.T."/>
            <person name="Zhang W."/>
            <person name="Slipinski A."/>
            <person name="Escalona H.E."/>
            <person name="Waterhouse R.M."/>
            <person name="Zwick A."/>
            <person name="Pang H."/>
        </authorList>
    </citation>
    <scope>NUCLEOTIDE SEQUENCE [LARGE SCALE GENOMIC DNA]</scope>
    <source>
        <strain evidence="9">SYSU2018</strain>
    </source>
</reference>
<dbReference type="InterPro" id="IPR009057">
    <property type="entry name" value="Homeodomain-like_sf"/>
</dbReference>
<evidence type="ECO:0000259" key="8">
    <source>
        <dbReference type="PROSITE" id="PS51057"/>
    </source>
</evidence>
<dbReference type="InterPro" id="IPR036388">
    <property type="entry name" value="WH-like_DNA-bd_sf"/>
</dbReference>
<keyword evidence="6" id="KW-0804">Transcription</keyword>
<evidence type="ECO:0000313" key="9">
    <source>
        <dbReference type="EMBL" id="KAL3274562.1"/>
    </source>
</evidence>
<gene>
    <name evidence="9" type="ORF">HHI36_015943</name>
</gene>
<dbReference type="PANTHER" id="PTHR45636:SF3">
    <property type="entry name" value="PROTEIN GOOSEBERRY-RELATED"/>
    <property type="match status" value="1"/>
</dbReference>
<dbReference type="PANTHER" id="PTHR45636">
    <property type="entry name" value="PAIRED BOX PROTEIN PAX-6-RELATED-RELATED"/>
    <property type="match status" value="1"/>
</dbReference>
<dbReference type="InterPro" id="IPR001523">
    <property type="entry name" value="Paired_dom"/>
</dbReference>
<evidence type="ECO:0000256" key="6">
    <source>
        <dbReference type="ARBA" id="ARBA00023163"/>
    </source>
</evidence>
<keyword evidence="3" id="KW-0563">Paired box</keyword>
<dbReference type="EMBL" id="JABFTP020000062">
    <property type="protein sequence ID" value="KAL3274562.1"/>
    <property type="molecule type" value="Genomic_DNA"/>
</dbReference>
<keyword evidence="10" id="KW-1185">Reference proteome</keyword>
<dbReference type="GO" id="GO:0003677">
    <property type="term" value="F:DNA binding"/>
    <property type="evidence" value="ECO:0007669"/>
    <property type="project" value="UniProtKB-KW"/>
</dbReference>
<dbReference type="SMART" id="SM00351">
    <property type="entry name" value="PAX"/>
    <property type="match status" value="1"/>
</dbReference>
<comment type="subcellular location">
    <subcellularLocation>
        <location evidence="1">Nucleus</location>
    </subcellularLocation>
</comment>
<sequence length="117" mass="12783">MAAAGVRPCVISRQLKVSHGCVSKILNRYQETGSIRPGVIGGNKTKSSSTGIEARIEQIKKDNPTIMSCEIRNRLIKEGISDPPSVASISRFLHNDARRNEDAFNKRDYTIDGILGG</sequence>
<dbReference type="InterPro" id="IPR043182">
    <property type="entry name" value="PAIRED_DNA-bd_dom"/>
</dbReference>
<comment type="caution">
    <text evidence="9">The sequence shown here is derived from an EMBL/GenBank/DDBJ whole genome shotgun (WGS) entry which is preliminary data.</text>
</comment>
<dbReference type="AlphaFoldDB" id="A0ABD2N761"/>
<dbReference type="PROSITE" id="PS51057">
    <property type="entry name" value="PAIRED_2"/>
    <property type="match status" value="1"/>
</dbReference>
<keyword evidence="2" id="KW-0217">Developmental protein</keyword>
<accession>A0ABD2N761</accession>
<name>A0ABD2N761_9CUCU</name>
<keyword evidence="4" id="KW-0805">Transcription regulation</keyword>
<feature type="domain" description="Paired" evidence="8">
    <location>
        <begin position="1"/>
        <end position="96"/>
    </location>
</feature>
<evidence type="ECO:0000256" key="7">
    <source>
        <dbReference type="ARBA" id="ARBA00023242"/>
    </source>
</evidence>
<dbReference type="InterPro" id="IPR043565">
    <property type="entry name" value="PAX_fam"/>
</dbReference>
<evidence type="ECO:0000313" key="10">
    <source>
        <dbReference type="Proteomes" id="UP001516400"/>
    </source>
</evidence>
<dbReference type="Gene3D" id="1.10.10.10">
    <property type="entry name" value="Winged helix-like DNA-binding domain superfamily/Winged helix DNA-binding domain"/>
    <property type="match status" value="2"/>
</dbReference>
<evidence type="ECO:0000256" key="2">
    <source>
        <dbReference type="ARBA" id="ARBA00022473"/>
    </source>
</evidence>
<keyword evidence="5" id="KW-0238">DNA-binding</keyword>
<dbReference type="PROSITE" id="PS00034">
    <property type="entry name" value="PAIRED_1"/>
    <property type="match status" value="1"/>
</dbReference>
<evidence type="ECO:0000256" key="3">
    <source>
        <dbReference type="ARBA" id="ARBA00022724"/>
    </source>
</evidence>
<dbReference type="SUPFAM" id="SSF46689">
    <property type="entry name" value="Homeodomain-like"/>
    <property type="match status" value="1"/>
</dbReference>
<proteinExistence type="predicted"/>
<organism evidence="9 10">
    <name type="scientific">Cryptolaemus montrouzieri</name>
    <dbReference type="NCBI Taxonomy" id="559131"/>
    <lineage>
        <taxon>Eukaryota</taxon>
        <taxon>Metazoa</taxon>
        <taxon>Ecdysozoa</taxon>
        <taxon>Arthropoda</taxon>
        <taxon>Hexapoda</taxon>
        <taxon>Insecta</taxon>
        <taxon>Pterygota</taxon>
        <taxon>Neoptera</taxon>
        <taxon>Endopterygota</taxon>
        <taxon>Coleoptera</taxon>
        <taxon>Polyphaga</taxon>
        <taxon>Cucujiformia</taxon>
        <taxon>Coccinelloidea</taxon>
        <taxon>Coccinellidae</taxon>
        <taxon>Scymninae</taxon>
        <taxon>Scymnini</taxon>
        <taxon>Cryptolaemus</taxon>
    </lineage>
</organism>
<evidence type="ECO:0000256" key="4">
    <source>
        <dbReference type="ARBA" id="ARBA00023015"/>
    </source>
</evidence>
<protein>
    <recommendedName>
        <fullName evidence="8">Paired domain-containing protein</fullName>
    </recommendedName>
</protein>
<dbReference type="PRINTS" id="PR00027">
    <property type="entry name" value="PAIREDBOX"/>
</dbReference>
<dbReference type="Pfam" id="PF00292">
    <property type="entry name" value="PAX"/>
    <property type="match status" value="1"/>
</dbReference>
<evidence type="ECO:0000256" key="1">
    <source>
        <dbReference type="ARBA" id="ARBA00004123"/>
    </source>
</evidence>